<proteinExistence type="predicted"/>
<name>A0A9N9N669_9GLOM</name>
<dbReference type="Proteomes" id="UP000789570">
    <property type="component" value="Unassembled WGS sequence"/>
</dbReference>
<comment type="caution">
    <text evidence="1">The sequence shown here is derived from an EMBL/GenBank/DDBJ whole genome shotgun (WGS) entry which is preliminary data.</text>
</comment>
<keyword evidence="2" id="KW-1185">Reference proteome</keyword>
<reference evidence="1" key="1">
    <citation type="submission" date="2021-06" db="EMBL/GenBank/DDBJ databases">
        <authorList>
            <person name="Kallberg Y."/>
            <person name="Tangrot J."/>
            <person name="Rosling A."/>
        </authorList>
    </citation>
    <scope>NUCLEOTIDE SEQUENCE</scope>
    <source>
        <strain evidence="1">UK204</strain>
    </source>
</reference>
<protein>
    <submittedName>
        <fullName evidence="1">6472_t:CDS:1</fullName>
    </submittedName>
</protein>
<evidence type="ECO:0000313" key="2">
    <source>
        <dbReference type="Proteomes" id="UP000789570"/>
    </source>
</evidence>
<feature type="non-terminal residue" evidence="1">
    <location>
        <position position="87"/>
    </location>
</feature>
<dbReference type="AlphaFoldDB" id="A0A9N9N669"/>
<evidence type="ECO:0000313" key="1">
    <source>
        <dbReference type="EMBL" id="CAG8706042.1"/>
    </source>
</evidence>
<dbReference type="OrthoDB" id="10565799at2759"/>
<sequence>MIELQAIGNSNTTQVRNNLASIDHNTLNNKQRIIFEKVEAHYIALTLNETVKLLRIIIMGIIAFNIQGSTIHSLLSIPICSTNYKLE</sequence>
<gene>
    <name evidence="1" type="ORF">FCALED_LOCUS13707</name>
</gene>
<organism evidence="1 2">
    <name type="scientific">Funneliformis caledonium</name>
    <dbReference type="NCBI Taxonomy" id="1117310"/>
    <lineage>
        <taxon>Eukaryota</taxon>
        <taxon>Fungi</taxon>
        <taxon>Fungi incertae sedis</taxon>
        <taxon>Mucoromycota</taxon>
        <taxon>Glomeromycotina</taxon>
        <taxon>Glomeromycetes</taxon>
        <taxon>Glomerales</taxon>
        <taxon>Glomeraceae</taxon>
        <taxon>Funneliformis</taxon>
    </lineage>
</organism>
<accession>A0A9N9N669</accession>
<dbReference type="EMBL" id="CAJVPQ010008354">
    <property type="protein sequence ID" value="CAG8706042.1"/>
    <property type="molecule type" value="Genomic_DNA"/>
</dbReference>